<dbReference type="Gene3D" id="3.50.50.60">
    <property type="entry name" value="FAD/NAD(P)-binding domain"/>
    <property type="match status" value="2"/>
</dbReference>
<dbReference type="PANTHER" id="PTHR42949">
    <property type="entry name" value="ANAEROBIC GLYCEROL-3-PHOSPHATE DEHYDROGENASE SUBUNIT B"/>
    <property type="match status" value="1"/>
</dbReference>
<dbReference type="InterPro" id="IPR036188">
    <property type="entry name" value="FAD/NAD-bd_sf"/>
</dbReference>
<reference evidence="3 4" key="1">
    <citation type="submission" date="2019-05" db="EMBL/GenBank/DDBJ databases">
        <title>Georgenia *** sp. nov., and Georgenia *** sp. nov., isolated from the intestinal contents of plateau pika (Ochotona curzoniae) in the Qinghai-Tibet plateau of China.</title>
        <authorList>
            <person name="Tian Z."/>
        </authorList>
    </citation>
    <scope>NUCLEOTIDE SEQUENCE [LARGE SCALE GENOMIC DNA]</scope>
    <source>
        <strain evidence="3 4">Z294</strain>
    </source>
</reference>
<evidence type="ECO:0000259" key="2">
    <source>
        <dbReference type="Pfam" id="PF07992"/>
    </source>
</evidence>
<dbReference type="RefSeq" id="WP_139948645.1">
    <property type="nucleotide sequence ID" value="NZ_CP040899.1"/>
</dbReference>
<keyword evidence="4" id="KW-1185">Reference proteome</keyword>
<dbReference type="PRINTS" id="PR00368">
    <property type="entry name" value="FADPNR"/>
</dbReference>
<dbReference type="SUPFAM" id="SSF51905">
    <property type="entry name" value="FAD/NAD(P)-binding domain"/>
    <property type="match status" value="1"/>
</dbReference>
<name>A0ABX5VMA1_9MICO</name>
<sequence length="417" mass="45068">MSESPTVLTPTVAVIGGGPAGLSAAKRLARAVDGEVLVLEREREAGGIPRHADHRGYGIRDRRRFMSGPAYAKALVAEAERAGARIVTRAMVTGWADERTLAVTTPHGLVHVRPDVFCFATGARERPRAARLIPGTRPAGVLTTGQLQNLVHVNHEKVGTRAVVVGAELVSWSAVMTLAEAGCRTEALVTEQPKGESYWLFREPGRLWFRTRVVTGSRVVAIHGRPRVTGVEVEDVGTGKRRVIACDTVVFTGDWIADHELLRMAGVEMDGASTGPVVDTAMRTSRDGVFAVGNVNHPVETADVVALEGEAVAERILEHLRGERQPAGTVRLTVASPLRWVTPARYAPDGPPPARGRLVAWVDRFVAWPVVTVEQDGREVARRRLWWPAAPGRAFRIPSTLLRDVDATGGDVRISVG</sequence>
<organism evidence="3 4">
    <name type="scientific">Georgenia wutianyii</name>
    <dbReference type="NCBI Taxonomy" id="2585135"/>
    <lineage>
        <taxon>Bacteria</taxon>
        <taxon>Bacillati</taxon>
        <taxon>Actinomycetota</taxon>
        <taxon>Actinomycetes</taxon>
        <taxon>Micrococcales</taxon>
        <taxon>Bogoriellaceae</taxon>
        <taxon>Georgenia</taxon>
    </lineage>
</organism>
<feature type="domain" description="FAD/NAD(P)-binding" evidence="2">
    <location>
        <begin position="11"/>
        <end position="303"/>
    </location>
</feature>
<protein>
    <submittedName>
        <fullName evidence="3">Pyridine nucleotide-disulfide oxidoreductase</fullName>
    </submittedName>
</protein>
<dbReference type="InterPro" id="IPR023753">
    <property type="entry name" value="FAD/NAD-binding_dom"/>
</dbReference>
<dbReference type="Pfam" id="PF07992">
    <property type="entry name" value="Pyr_redox_2"/>
    <property type="match status" value="1"/>
</dbReference>
<dbReference type="Proteomes" id="UP000313948">
    <property type="component" value="Chromosome"/>
</dbReference>
<dbReference type="PANTHER" id="PTHR42949:SF3">
    <property type="entry name" value="ANAEROBIC GLYCEROL-3-PHOSPHATE DEHYDROGENASE SUBUNIT B"/>
    <property type="match status" value="1"/>
</dbReference>
<dbReference type="PRINTS" id="PR00469">
    <property type="entry name" value="PNDRDTASEII"/>
</dbReference>
<proteinExistence type="predicted"/>
<evidence type="ECO:0000256" key="1">
    <source>
        <dbReference type="ARBA" id="ARBA00023002"/>
    </source>
</evidence>
<evidence type="ECO:0000313" key="4">
    <source>
        <dbReference type="Proteomes" id="UP000313948"/>
    </source>
</evidence>
<gene>
    <name evidence="3" type="ORF">FE251_09765</name>
</gene>
<dbReference type="InterPro" id="IPR051691">
    <property type="entry name" value="Metab_Enz_Cyan_OpOx_G3PDH"/>
</dbReference>
<evidence type="ECO:0000313" key="3">
    <source>
        <dbReference type="EMBL" id="QDB79627.1"/>
    </source>
</evidence>
<accession>A0ABX5VMA1</accession>
<keyword evidence="1" id="KW-0560">Oxidoreductase</keyword>
<dbReference type="EMBL" id="CP040899">
    <property type="protein sequence ID" value="QDB79627.1"/>
    <property type="molecule type" value="Genomic_DNA"/>
</dbReference>